<dbReference type="Proteomes" id="UP000245507">
    <property type="component" value="Unassembled WGS sequence"/>
</dbReference>
<evidence type="ECO:0000256" key="9">
    <source>
        <dbReference type="ARBA" id="ARBA00023012"/>
    </source>
</evidence>
<dbReference type="Pfam" id="PF00672">
    <property type="entry name" value="HAMP"/>
    <property type="match status" value="1"/>
</dbReference>
<dbReference type="SUPFAM" id="SSF47384">
    <property type="entry name" value="Homodimeric domain of signal transducing histidine kinase"/>
    <property type="match status" value="1"/>
</dbReference>
<dbReference type="Pfam" id="PF02518">
    <property type="entry name" value="HATPase_c"/>
    <property type="match status" value="1"/>
</dbReference>
<evidence type="ECO:0000256" key="12">
    <source>
        <dbReference type="SAM" id="Phobius"/>
    </source>
</evidence>
<dbReference type="PANTHER" id="PTHR45436:SF5">
    <property type="entry name" value="SENSOR HISTIDINE KINASE TRCS"/>
    <property type="match status" value="1"/>
</dbReference>
<feature type="transmembrane region" description="Helical" evidence="12">
    <location>
        <begin position="43"/>
        <end position="65"/>
    </location>
</feature>
<dbReference type="GO" id="GO:0005886">
    <property type="term" value="C:plasma membrane"/>
    <property type="evidence" value="ECO:0007669"/>
    <property type="project" value="UniProtKB-SubCell"/>
</dbReference>
<dbReference type="SMART" id="SM00387">
    <property type="entry name" value="HATPase_c"/>
    <property type="match status" value="1"/>
</dbReference>
<evidence type="ECO:0000256" key="7">
    <source>
        <dbReference type="ARBA" id="ARBA00022777"/>
    </source>
</evidence>
<comment type="catalytic activity">
    <reaction evidence="1">
        <text>ATP + protein L-histidine = ADP + protein N-phospho-L-histidine.</text>
        <dbReference type="EC" id="2.7.13.3"/>
    </reaction>
</comment>
<dbReference type="OrthoDB" id="9786919at2"/>
<feature type="compositionally biased region" description="Basic and acidic residues" evidence="11">
    <location>
        <begin position="511"/>
        <end position="521"/>
    </location>
</feature>
<proteinExistence type="predicted"/>
<evidence type="ECO:0000313" key="16">
    <source>
        <dbReference type="Proteomes" id="UP000245507"/>
    </source>
</evidence>
<dbReference type="InterPro" id="IPR003661">
    <property type="entry name" value="HisK_dim/P_dom"/>
</dbReference>
<dbReference type="Gene3D" id="3.30.565.10">
    <property type="entry name" value="Histidine kinase-like ATPase, C-terminal domain"/>
    <property type="match status" value="1"/>
</dbReference>
<dbReference type="SUPFAM" id="SSF55874">
    <property type="entry name" value="ATPase domain of HSP90 chaperone/DNA topoisomerase II/histidine kinase"/>
    <property type="match status" value="1"/>
</dbReference>
<keyword evidence="10 12" id="KW-0472">Membrane</keyword>
<evidence type="ECO:0000256" key="4">
    <source>
        <dbReference type="ARBA" id="ARBA00022553"/>
    </source>
</evidence>
<feature type="region of interest" description="Disordered" evidence="11">
    <location>
        <begin position="501"/>
        <end position="521"/>
    </location>
</feature>
<evidence type="ECO:0000313" key="15">
    <source>
        <dbReference type="EMBL" id="PWN01039.1"/>
    </source>
</evidence>
<dbReference type="CDD" id="cd00082">
    <property type="entry name" value="HisKA"/>
    <property type="match status" value="1"/>
</dbReference>
<accession>A0A316TDC9</accession>
<dbReference type="SMART" id="SM00304">
    <property type="entry name" value="HAMP"/>
    <property type="match status" value="1"/>
</dbReference>
<keyword evidence="6 12" id="KW-0812">Transmembrane</keyword>
<dbReference type="CDD" id="cd06225">
    <property type="entry name" value="HAMP"/>
    <property type="match status" value="1"/>
</dbReference>
<comment type="subcellular location">
    <subcellularLocation>
        <location evidence="2">Cell membrane</location>
    </subcellularLocation>
</comment>
<evidence type="ECO:0000256" key="5">
    <source>
        <dbReference type="ARBA" id="ARBA00022679"/>
    </source>
</evidence>
<comment type="caution">
    <text evidence="15">The sequence shown here is derived from an EMBL/GenBank/DDBJ whole genome shotgun (WGS) entry which is preliminary data.</text>
</comment>
<dbReference type="InterPro" id="IPR004358">
    <property type="entry name" value="Sig_transdc_His_kin-like_C"/>
</dbReference>
<evidence type="ECO:0000256" key="10">
    <source>
        <dbReference type="ARBA" id="ARBA00023136"/>
    </source>
</evidence>
<evidence type="ECO:0000256" key="11">
    <source>
        <dbReference type="SAM" id="MobiDB-lite"/>
    </source>
</evidence>
<evidence type="ECO:0000256" key="2">
    <source>
        <dbReference type="ARBA" id="ARBA00004236"/>
    </source>
</evidence>
<sequence>MRPVTRETTTGTTGTTTGTTTTGTTTGTTTDRPRRGLSVRTRITVAVALLVTVALAGAGVIVYVVELGRIDASVQREVEQELDEFARLEEDGIDPDTRRPFASVDALLLTFLERNVPDDDELLVGWVGNGPERWFPDDPLVEDPSFLEAAEPLVEGGGTVRLDTDAGEVRITSQPVAQGETTGALLVVAYLDEDRDELRSTMRTYAIVALLALFIITWVAWWQSGRLLRPLRMLRRTAEEITETDLSRRVPETGNDDITALTRTANGMLDRLEAAFVGQRRFLDDAGHELKTPLTVLRGHLELLDPTDPAEVAETRALLLDEIDRMSRLVQDLILLAKSDRPDFLTLGEVDLADLITSVLAKARALGDRRWLLDAQTHATNGQLVVVDEQRLTQALLQLADNAVKHTGAGQEIALGAAIADSEVRLWVRDTGRGVDPRDRERIFERFGRSARDRDDEGFGLGLSIVRAIATAHGGTAGVEDPREGSGSCFVITLPVVRPERPDHVDDEPTVEIKEARWPAS</sequence>
<reference evidence="15 16" key="1">
    <citation type="submission" date="2018-05" db="EMBL/GenBank/DDBJ databases">
        <title>Nocardioides silvaticus genome.</title>
        <authorList>
            <person name="Li C."/>
            <person name="Wang G."/>
        </authorList>
    </citation>
    <scope>NUCLEOTIDE SEQUENCE [LARGE SCALE GENOMIC DNA]</scope>
    <source>
        <strain evidence="15 16">CCTCC AB 2018079</strain>
    </source>
</reference>
<dbReference type="SUPFAM" id="SSF158472">
    <property type="entry name" value="HAMP domain-like"/>
    <property type="match status" value="1"/>
</dbReference>
<evidence type="ECO:0000259" key="14">
    <source>
        <dbReference type="PROSITE" id="PS50885"/>
    </source>
</evidence>
<dbReference type="InterPro" id="IPR050428">
    <property type="entry name" value="TCS_sensor_his_kinase"/>
</dbReference>
<feature type="transmembrane region" description="Helical" evidence="12">
    <location>
        <begin position="204"/>
        <end position="222"/>
    </location>
</feature>
<dbReference type="InterPro" id="IPR036097">
    <property type="entry name" value="HisK_dim/P_sf"/>
</dbReference>
<dbReference type="PROSITE" id="PS50109">
    <property type="entry name" value="HIS_KIN"/>
    <property type="match status" value="1"/>
</dbReference>
<dbReference type="SMART" id="SM00388">
    <property type="entry name" value="HisKA"/>
    <property type="match status" value="1"/>
</dbReference>
<dbReference type="InterPro" id="IPR003660">
    <property type="entry name" value="HAMP_dom"/>
</dbReference>
<evidence type="ECO:0000256" key="1">
    <source>
        <dbReference type="ARBA" id="ARBA00000085"/>
    </source>
</evidence>
<evidence type="ECO:0000256" key="8">
    <source>
        <dbReference type="ARBA" id="ARBA00022989"/>
    </source>
</evidence>
<evidence type="ECO:0000256" key="6">
    <source>
        <dbReference type="ARBA" id="ARBA00022692"/>
    </source>
</evidence>
<gene>
    <name evidence="15" type="ORF">DJ010_20715</name>
</gene>
<protein>
    <recommendedName>
        <fullName evidence="3">histidine kinase</fullName>
        <ecNumber evidence="3">2.7.13.3</ecNumber>
    </recommendedName>
</protein>
<keyword evidence="16" id="KW-1185">Reference proteome</keyword>
<keyword evidence="9" id="KW-0902">Two-component regulatory system</keyword>
<dbReference type="PROSITE" id="PS50885">
    <property type="entry name" value="HAMP"/>
    <property type="match status" value="1"/>
</dbReference>
<dbReference type="InterPro" id="IPR003594">
    <property type="entry name" value="HATPase_dom"/>
</dbReference>
<keyword evidence="8 12" id="KW-1133">Transmembrane helix</keyword>
<name>A0A316TDC9_9ACTN</name>
<feature type="compositionally biased region" description="Low complexity" evidence="11">
    <location>
        <begin position="8"/>
        <end position="30"/>
    </location>
</feature>
<dbReference type="CDD" id="cd00075">
    <property type="entry name" value="HATPase"/>
    <property type="match status" value="1"/>
</dbReference>
<dbReference type="InterPro" id="IPR005467">
    <property type="entry name" value="His_kinase_dom"/>
</dbReference>
<evidence type="ECO:0000259" key="13">
    <source>
        <dbReference type="PROSITE" id="PS50109"/>
    </source>
</evidence>
<dbReference type="FunFam" id="1.10.287.130:FF:000001">
    <property type="entry name" value="Two-component sensor histidine kinase"/>
    <property type="match status" value="1"/>
</dbReference>
<dbReference type="EMBL" id="QGDD01000012">
    <property type="protein sequence ID" value="PWN01039.1"/>
    <property type="molecule type" value="Genomic_DNA"/>
</dbReference>
<dbReference type="PANTHER" id="PTHR45436">
    <property type="entry name" value="SENSOR HISTIDINE KINASE YKOH"/>
    <property type="match status" value="1"/>
</dbReference>
<feature type="domain" description="HAMP" evidence="14">
    <location>
        <begin position="225"/>
        <end position="277"/>
    </location>
</feature>
<dbReference type="InterPro" id="IPR036890">
    <property type="entry name" value="HATPase_C_sf"/>
</dbReference>
<feature type="region of interest" description="Disordered" evidence="11">
    <location>
        <begin position="1"/>
        <end position="36"/>
    </location>
</feature>
<keyword evidence="5" id="KW-0808">Transferase</keyword>
<dbReference type="GO" id="GO:0000155">
    <property type="term" value="F:phosphorelay sensor kinase activity"/>
    <property type="evidence" value="ECO:0007669"/>
    <property type="project" value="InterPro"/>
</dbReference>
<evidence type="ECO:0000256" key="3">
    <source>
        <dbReference type="ARBA" id="ARBA00012438"/>
    </source>
</evidence>
<keyword evidence="4" id="KW-0597">Phosphoprotein</keyword>
<dbReference type="PRINTS" id="PR00344">
    <property type="entry name" value="BCTRLSENSOR"/>
</dbReference>
<keyword evidence="7 15" id="KW-0418">Kinase</keyword>
<organism evidence="15 16">
    <name type="scientific">Nocardioides silvaticus</name>
    <dbReference type="NCBI Taxonomy" id="2201891"/>
    <lineage>
        <taxon>Bacteria</taxon>
        <taxon>Bacillati</taxon>
        <taxon>Actinomycetota</taxon>
        <taxon>Actinomycetes</taxon>
        <taxon>Propionibacteriales</taxon>
        <taxon>Nocardioidaceae</taxon>
        <taxon>Nocardioides</taxon>
    </lineage>
</organism>
<feature type="domain" description="Histidine kinase" evidence="13">
    <location>
        <begin position="285"/>
        <end position="498"/>
    </location>
</feature>
<dbReference type="Gene3D" id="6.10.340.10">
    <property type="match status" value="1"/>
</dbReference>
<dbReference type="Pfam" id="PF00512">
    <property type="entry name" value="HisKA"/>
    <property type="match status" value="1"/>
</dbReference>
<dbReference type="Gene3D" id="1.10.287.130">
    <property type="match status" value="1"/>
</dbReference>
<dbReference type="EC" id="2.7.13.3" evidence="3"/>
<dbReference type="AlphaFoldDB" id="A0A316TDC9"/>